<feature type="signal peptide" evidence="2">
    <location>
        <begin position="1"/>
        <end position="29"/>
    </location>
</feature>
<proteinExistence type="predicted"/>
<dbReference type="AlphaFoldDB" id="A0A931AZL3"/>
<dbReference type="Proteomes" id="UP000657385">
    <property type="component" value="Unassembled WGS sequence"/>
</dbReference>
<accession>A0A931AZL3</accession>
<evidence type="ECO:0000313" key="4">
    <source>
        <dbReference type="Proteomes" id="UP000657385"/>
    </source>
</evidence>
<name>A0A931AZL3_9ACTN</name>
<reference evidence="3" key="1">
    <citation type="submission" date="2020-11" db="EMBL/GenBank/DDBJ databases">
        <title>Isolation and identification of active actinomycetes.</title>
        <authorList>
            <person name="Yu B."/>
        </authorList>
    </citation>
    <scope>NUCLEOTIDE SEQUENCE</scope>
    <source>
        <strain evidence="3">NEAU-YB345</strain>
    </source>
</reference>
<comment type="caution">
    <text evidence="3">The sequence shown here is derived from an EMBL/GenBank/DDBJ whole genome shotgun (WGS) entry which is preliminary data.</text>
</comment>
<dbReference type="EMBL" id="JADPRT010000003">
    <property type="protein sequence ID" value="MBF9068440.1"/>
    <property type="molecule type" value="Genomic_DNA"/>
</dbReference>
<keyword evidence="2" id="KW-0732">Signal</keyword>
<evidence type="ECO:0000256" key="2">
    <source>
        <dbReference type="SAM" id="SignalP"/>
    </source>
</evidence>
<evidence type="ECO:0008006" key="5">
    <source>
        <dbReference type="Google" id="ProtNLM"/>
    </source>
</evidence>
<feature type="compositionally biased region" description="Low complexity" evidence="1">
    <location>
        <begin position="32"/>
        <end position="52"/>
    </location>
</feature>
<sequence length="149" mass="15360">MIRFKKSARVAVAGVALTGALLAGGPAFAASGSATTSSTGGSTAATAPAAHGPKGDGAHALCVRVPKLDKRIQRELHRLNGGVNVVGSVARLEQRVDNAKKAGHTAIATYLQDRLNFRKSLVTTLQQRESDLQGVQTWCSANDNGKGAS</sequence>
<feature type="region of interest" description="Disordered" evidence="1">
    <location>
        <begin position="32"/>
        <end position="56"/>
    </location>
</feature>
<feature type="chain" id="PRO_5037841615" description="Secreted protein" evidence="2">
    <location>
        <begin position="30"/>
        <end position="149"/>
    </location>
</feature>
<organism evidence="3 4">
    <name type="scientific">Streptacidiphilus fuscans</name>
    <dbReference type="NCBI Taxonomy" id="2789292"/>
    <lineage>
        <taxon>Bacteria</taxon>
        <taxon>Bacillati</taxon>
        <taxon>Actinomycetota</taxon>
        <taxon>Actinomycetes</taxon>
        <taxon>Kitasatosporales</taxon>
        <taxon>Streptomycetaceae</taxon>
        <taxon>Streptacidiphilus</taxon>
    </lineage>
</organism>
<gene>
    <name evidence="3" type="ORF">I2501_10395</name>
</gene>
<keyword evidence="4" id="KW-1185">Reference proteome</keyword>
<evidence type="ECO:0000256" key="1">
    <source>
        <dbReference type="SAM" id="MobiDB-lite"/>
    </source>
</evidence>
<protein>
    <recommendedName>
        <fullName evidence="5">Secreted protein</fullName>
    </recommendedName>
</protein>
<dbReference type="RefSeq" id="WP_196193573.1">
    <property type="nucleotide sequence ID" value="NZ_JADPRT010000003.1"/>
</dbReference>
<evidence type="ECO:0000313" key="3">
    <source>
        <dbReference type="EMBL" id="MBF9068440.1"/>
    </source>
</evidence>